<keyword evidence="3" id="KW-1185">Reference proteome</keyword>
<name>A0A2V3W1W1_9BACI</name>
<dbReference type="InterPro" id="IPR000477">
    <property type="entry name" value="RT_dom"/>
</dbReference>
<dbReference type="EMBL" id="QJJQ01000004">
    <property type="protein sequence ID" value="PXW87900.1"/>
    <property type="molecule type" value="Genomic_DNA"/>
</dbReference>
<keyword evidence="2" id="KW-0548">Nucleotidyltransferase</keyword>
<dbReference type="SUPFAM" id="SSF56672">
    <property type="entry name" value="DNA/RNA polymerases"/>
    <property type="match status" value="1"/>
</dbReference>
<protein>
    <submittedName>
        <fullName evidence="2">Reverse transcriptase (RNA-dependent DNA polymerase)</fullName>
    </submittedName>
</protein>
<organism evidence="2 3">
    <name type="scientific">Pseudogracilibacillus auburnensis</name>
    <dbReference type="NCBI Taxonomy" id="1494959"/>
    <lineage>
        <taxon>Bacteria</taxon>
        <taxon>Bacillati</taxon>
        <taxon>Bacillota</taxon>
        <taxon>Bacilli</taxon>
        <taxon>Bacillales</taxon>
        <taxon>Bacillaceae</taxon>
        <taxon>Pseudogracilibacillus</taxon>
    </lineage>
</organism>
<feature type="domain" description="Reverse transcriptase" evidence="1">
    <location>
        <begin position="1"/>
        <end position="346"/>
    </location>
</feature>
<dbReference type="GO" id="GO:0003964">
    <property type="term" value="F:RNA-directed DNA polymerase activity"/>
    <property type="evidence" value="ECO:0007669"/>
    <property type="project" value="UniProtKB-KW"/>
</dbReference>
<dbReference type="Pfam" id="PF00078">
    <property type="entry name" value="RVT_1"/>
    <property type="match status" value="1"/>
</dbReference>
<dbReference type="RefSeq" id="WP_110394730.1">
    <property type="nucleotide sequence ID" value="NZ_JADIJL010000007.1"/>
</dbReference>
<dbReference type="AlphaFoldDB" id="A0A2V3W1W1"/>
<accession>A0A2V3W1W1</accession>
<dbReference type="Proteomes" id="UP000247978">
    <property type="component" value="Unassembled WGS sequence"/>
</dbReference>
<sequence length="451" mass="54182">MSEKNTKDYYKPKNYLHFDGKRIYNNKTKSYVTNPKKIRIHSFYPLIRYFSKTERYDKDKEHLDSRPIKTKKRQIMYASHIDNFIYKYYGEQLNGRYNTWVKDHAIDINTIAYRSKKDEKGKSNIDYAADVINQIHQLESCYIIIGDFEKYFDYLDHQKLKDRLCRVLGFEKNKLPKDWFKVFQSITKYSFYNQKRIHKYCGTERQLRQAKQFKYFSSPRAFRKFKSIYPSTKKTNDWGIPQGTAISAVLSNVYAIDFDKQTAALVQYYGGLYRRYSDDFIVVLPTNHVEGKEEFERIRDTIHSLIRKNGMNIQPAKTQIYCYQKKCIIDYYNSKPTRMDYLGFVYDGTTVEMRGKSPYKFYRHAKKIIEKAKKVQRQKGLKKLPYRRQIYKLYSDLGIARRPHGNFLTYASNSQKVFDEVSPYTNNQMMQQVNNRKRKLNQMLGYRVTYK</sequence>
<evidence type="ECO:0000313" key="2">
    <source>
        <dbReference type="EMBL" id="PXW87900.1"/>
    </source>
</evidence>
<keyword evidence="2" id="KW-0808">Transferase</keyword>
<gene>
    <name evidence="2" type="ORF">DFR56_10448</name>
</gene>
<evidence type="ECO:0000313" key="3">
    <source>
        <dbReference type="Proteomes" id="UP000247978"/>
    </source>
</evidence>
<comment type="caution">
    <text evidence="2">The sequence shown here is derived from an EMBL/GenBank/DDBJ whole genome shotgun (WGS) entry which is preliminary data.</text>
</comment>
<dbReference type="PROSITE" id="PS50878">
    <property type="entry name" value="RT_POL"/>
    <property type="match status" value="1"/>
</dbReference>
<proteinExistence type="predicted"/>
<dbReference type="OrthoDB" id="9793236at2"/>
<reference evidence="2 3" key="1">
    <citation type="submission" date="2018-05" db="EMBL/GenBank/DDBJ databases">
        <title>Genomic Encyclopedia of Type Strains, Phase IV (KMG-IV): sequencing the most valuable type-strain genomes for metagenomic binning, comparative biology and taxonomic classification.</title>
        <authorList>
            <person name="Goeker M."/>
        </authorList>
    </citation>
    <scope>NUCLEOTIDE SEQUENCE [LARGE SCALE GENOMIC DNA]</scope>
    <source>
        <strain evidence="2 3">DSM 28556</strain>
    </source>
</reference>
<keyword evidence="2" id="KW-0695">RNA-directed DNA polymerase</keyword>
<dbReference type="InterPro" id="IPR043502">
    <property type="entry name" value="DNA/RNA_pol_sf"/>
</dbReference>
<evidence type="ECO:0000259" key="1">
    <source>
        <dbReference type="PROSITE" id="PS50878"/>
    </source>
</evidence>